<dbReference type="Gene3D" id="3.30.420.10">
    <property type="entry name" value="Ribonuclease H-like superfamily/Ribonuclease H"/>
    <property type="match status" value="1"/>
</dbReference>
<organism evidence="2 3">
    <name type="scientific">Gossypium australe</name>
    <dbReference type="NCBI Taxonomy" id="47621"/>
    <lineage>
        <taxon>Eukaryota</taxon>
        <taxon>Viridiplantae</taxon>
        <taxon>Streptophyta</taxon>
        <taxon>Embryophyta</taxon>
        <taxon>Tracheophyta</taxon>
        <taxon>Spermatophyta</taxon>
        <taxon>Magnoliopsida</taxon>
        <taxon>eudicotyledons</taxon>
        <taxon>Gunneridae</taxon>
        <taxon>Pentapetalae</taxon>
        <taxon>rosids</taxon>
        <taxon>malvids</taxon>
        <taxon>Malvales</taxon>
        <taxon>Malvaceae</taxon>
        <taxon>Malvoideae</taxon>
        <taxon>Gossypium</taxon>
    </lineage>
</organism>
<dbReference type="GO" id="GO:0003676">
    <property type="term" value="F:nucleic acid binding"/>
    <property type="evidence" value="ECO:0007669"/>
    <property type="project" value="InterPro"/>
</dbReference>
<evidence type="ECO:0000313" key="2">
    <source>
        <dbReference type="EMBL" id="KAA3467550.1"/>
    </source>
</evidence>
<keyword evidence="2" id="KW-0548">Nucleotidyltransferase</keyword>
<comment type="caution">
    <text evidence="2">The sequence shown here is derived from an EMBL/GenBank/DDBJ whole genome shotgun (WGS) entry which is preliminary data.</text>
</comment>
<dbReference type="InterPro" id="IPR052929">
    <property type="entry name" value="RNase_H-like_EbsB-rel"/>
</dbReference>
<dbReference type="InterPro" id="IPR002156">
    <property type="entry name" value="RNaseH_domain"/>
</dbReference>
<dbReference type="OrthoDB" id="1002691at2759"/>
<keyword evidence="2" id="KW-0695">RNA-directed DNA polymerase</keyword>
<protein>
    <submittedName>
        <fullName evidence="2">Reverse transcriptase</fullName>
    </submittedName>
</protein>
<dbReference type="InterPro" id="IPR012337">
    <property type="entry name" value="RNaseH-like_sf"/>
</dbReference>
<dbReference type="AlphaFoldDB" id="A0A5B6VEA3"/>
<proteinExistence type="predicted"/>
<sequence>MVSFIRNYLRELEGVKEVSQITSKVKTKWRSPSGLIVKINFDGLLMSDPNIRDSSGHVLISNVDLHNGVASAFAVEAIACRKATQIVIEMQKWEVIIEGDSLTIIKKSNKGGFDRSLIGSYINDIHILKSRVTGLIFEFVPRSANTLAHILATEALKRKEGCYLTDGVPCYAESQMKEDSVREPD</sequence>
<dbReference type="EMBL" id="SMMG02000007">
    <property type="protein sequence ID" value="KAA3467550.1"/>
    <property type="molecule type" value="Genomic_DNA"/>
</dbReference>
<evidence type="ECO:0000259" key="1">
    <source>
        <dbReference type="Pfam" id="PF13456"/>
    </source>
</evidence>
<dbReference type="Pfam" id="PF13456">
    <property type="entry name" value="RVT_3"/>
    <property type="match status" value="1"/>
</dbReference>
<name>A0A5B6VEA3_9ROSI</name>
<gene>
    <name evidence="2" type="ORF">EPI10_002554</name>
</gene>
<dbReference type="Proteomes" id="UP000325315">
    <property type="component" value="Unassembled WGS sequence"/>
</dbReference>
<keyword evidence="3" id="KW-1185">Reference proteome</keyword>
<dbReference type="PANTHER" id="PTHR47074:SF61">
    <property type="entry name" value="RNASE H TYPE-1 DOMAIN-CONTAINING PROTEIN"/>
    <property type="match status" value="1"/>
</dbReference>
<feature type="domain" description="RNase H type-1" evidence="1">
    <location>
        <begin position="51"/>
        <end position="155"/>
    </location>
</feature>
<reference evidence="3" key="1">
    <citation type="journal article" date="2019" name="Plant Biotechnol. J.">
        <title>Genome sequencing of the Australian wild diploid species Gossypium australe highlights disease resistance and delayed gland morphogenesis.</title>
        <authorList>
            <person name="Cai Y."/>
            <person name="Cai X."/>
            <person name="Wang Q."/>
            <person name="Wang P."/>
            <person name="Zhang Y."/>
            <person name="Cai C."/>
            <person name="Xu Y."/>
            <person name="Wang K."/>
            <person name="Zhou Z."/>
            <person name="Wang C."/>
            <person name="Geng S."/>
            <person name="Li B."/>
            <person name="Dong Q."/>
            <person name="Hou Y."/>
            <person name="Wang H."/>
            <person name="Ai P."/>
            <person name="Liu Z."/>
            <person name="Yi F."/>
            <person name="Sun M."/>
            <person name="An G."/>
            <person name="Cheng J."/>
            <person name="Zhang Y."/>
            <person name="Shi Q."/>
            <person name="Xie Y."/>
            <person name="Shi X."/>
            <person name="Chang Y."/>
            <person name="Huang F."/>
            <person name="Chen Y."/>
            <person name="Hong S."/>
            <person name="Mi L."/>
            <person name="Sun Q."/>
            <person name="Zhang L."/>
            <person name="Zhou B."/>
            <person name="Peng R."/>
            <person name="Zhang X."/>
            <person name="Liu F."/>
        </authorList>
    </citation>
    <scope>NUCLEOTIDE SEQUENCE [LARGE SCALE GENOMIC DNA]</scope>
    <source>
        <strain evidence="3">cv. PA1801</strain>
    </source>
</reference>
<dbReference type="CDD" id="cd06222">
    <property type="entry name" value="RNase_H_like"/>
    <property type="match status" value="1"/>
</dbReference>
<keyword evidence="2" id="KW-0808">Transferase</keyword>
<dbReference type="InterPro" id="IPR044730">
    <property type="entry name" value="RNase_H-like_dom_plant"/>
</dbReference>
<dbReference type="GO" id="GO:0003964">
    <property type="term" value="F:RNA-directed DNA polymerase activity"/>
    <property type="evidence" value="ECO:0007669"/>
    <property type="project" value="UniProtKB-KW"/>
</dbReference>
<evidence type="ECO:0000313" key="3">
    <source>
        <dbReference type="Proteomes" id="UP000325315"/>
    </source>
</evidence>
<dbReference type="GO" id="GO:0004523">
    <property type="term" value="F:RNA-DNA hybrid ribonuclease activity"/>
    <property type="evidence" value="ECO:0007669"/>
    <property type="project" value="InterPro"/>
</dbReference>
<dbReference type="InterPro" id="IPR036397">
    <property type="entry name" value="RNaseH_sf"/>
</dbReference>
<accession>A0A5B6VEA3</accession>
<dbReference type="PANTHER" id="PTHR47074">
    <property type="entry name" value="BNAC02G40300D PROTEIN"/>
    <property type="match status" value="1"/>
</dbReference>
<dbReference type="SUPFAM" id="SSF53098">
    <property type="entry name" value="Ribonuclease H-like"/>
    <property type="match status" value="1"/>
</dbReference>